<dbReference type="SUPFAM" id="SSF57667">
    <property type="entry name" value="beta-beta-alpha zinc fingers"/>
    <property type="match status" value="1"/>
</dbReference>
<proteinExistence type="inferred from homology"/>
<dbReference type="EMBL" id="VYZW01064925">
    <property type="protein sequence ID" value="NXS50521.1"/>
    <property type="molecule type" value="Genomic_DNA"/>
</dbReference>
<evidence type="ECO:0000313" key="13">
    <source>
        <dbReference type="EMBL" id="NXS50521.1"/>
    </source>
</evidence>
<feature type="non-terminal residue" evidence="13">
    <location>
        <position position="63"/>
    </location>
</feature>
<evidence type="ECO:0000256" key="10">
    <source>
        <dbReference type="ARBA" id="ARBA00023242"/>
    </source>
</evidence>
<dbReference type="GO" id="GO:0000978">
    <property type="term" value="F:RNA polymerase II cis-regulatory region sequence-specific DNA binding"/>
    <property type="evidence" value="ECO:0007669"/>
    <property type="project" value="TreeGrafter"/>
</dbReference>
<keyword evidence="3" id="KW-0479">Metal-binding</keyword>
<keyword evidence="10" id="KW-0539">Nucleus</keyword>
<dbReference type="AlphaFoldDB" id="A0A7L2UZZ4"/>
<keyword evidence="14" id="KW-1185">Reference proteome</keyword>
<feature type="domain" description="C2H2-type" evidence="12">
    <location>
        <begin position="34"/>
        <end position="61"/>
    </location>
</feature>
<accession>A0A7L2UZZ4</accession>
<keyword evidence="6" id="KW-0862">Zinc</keyword>
<feature type="domain" description="C2H2-type" evidence="12">
    <location>
        <begin position="6"/>
        <end position="33"/>
    </location>
</feature>
<dbReference type="Proteomes" id="UP000528411">
    <property type="component" value="Unassembled WGS sequence"/>
</dbReference>
<dbReference type="PROSITE" id="PS50157">
    <property type="entry name" value="ZINC_FINGER_C2H2_2"/>
    <property type="match status" value="2"/>
</dbReference>
<evidence type="ECO:0000256" key="7">
    <source>
        <dbReference type="ARBA" id="ARBA00023015"/>
    </source>
</evidence>
<evidence type="ECO:0000256" key="9">
    <source>
        <dbReference type="ARBA" id="ARBA00023163"/>
    </source>
</evidence>
<keyword evidence="5 11" id="KW-0863">Zinc-finger</keyword>
<evidence type="ECO:0000256" key="3">
    <source>
        <dbReference type="ARBA" id="ARBA00022723"/>
    </source>
</evidence>
<dbReference type="PANTHER" id="PTHR23226">
    <property type="entry name" value="ZINC FINGER AND SCAN DOMAIN-CONTAINING"/>
    <property type="match status" value="1"/>
</dbReference>
<evidence type="ECO:0000256" key="5">
    <source>
        <dbReference type="ARBA" id="ARBA00022771"/>
    </source>
</evidence>
<evidence type="ECO:0000256" key="2">
    <source>
        <dbReference type="ARBA" id="ARBA00006991"/>
    </source>
</evidence>
<dbReference type="GO" id="GO:0005634">
    <property type="term" value="C:nucleus"/>
    <property type="evidence" value="ECO:0007669"/>
    <property type="project" value="UniProtKB-SubCell"/>
</dbReference>
<dbReference type="GO" id="GO:0000981">
    <property type="term" value="F:DNA-binding transcription factor activity, RNA polymerase II-specific"/>
    <property type="evidence" value="ECO:0007669"/>
    <property type="project" value="TreeGrafter"/>
</dbReference>
<reference evidence="13 14" key="1">
    <citation type="submission" date="2019-09" db="EMBL/GenBank/DDBJ databases">
        <title>Bird 10,000 Genomes (B10K) Project - Family phase.</title>
        <authorList>
            <person name="Zhang G."/>
        </authorList>
    </citation>
    <scope>NUCLEOTIDE SEQUENCE [LARGE SCALE GENOMIC DNA]</scope>
    <source>
        <strain evidence="13">B10K-DU-012-56</strain>
    </source>
</reference>
<evidence type="ECO:0000259" key="12">
    <source>
        <dbReference type="PROSITE" id="PS50157"/>
    </source>
</evidence>
<keyword evidence="7" id="KW-0805">Transcription regulation</keyword>
<evidence type="ECO:0000256" key="8">
    <source>
        <dbReference type="ARBA" id="ARBA00023125"/>
    </source>
</evidence>
<feature type="non-terminal residue" evidence="13">
    <location>
        <position position="1"/>
    </location>
</feature>
<evidence type="ECO:0000256" key="11">
    <source>
        <dbReference type="PROSITE-ProRule" id="PRU00042"/>
    </source>
</evidence>
<dbReference type="GO" id="GO:0008270">
    <property type="term" value="F:zinc ion binding"/>
    <property type="evidence" value="ECO:0007669"/>
    <property type="project" value="UniProtKB-KW"/>
</dbReference>
<dbReference type="OrthoDB" id="8922241at2759"/>
<comment type="subcellular location">
    <subcellularLocation>
        <location evidence="1">Nucleus</location>
    </subcellularLocation>
</comment>
<evidence type="ECO:0000256" key="6">
    <source>
        <dbReference type="ARBA" id="ARBA00022833"/>
    </source>
</evidence>
<dbReference type="InterPro" id="IPR036236">
    <property type="entry name" value="Znf_C2H2_sf"/>
</dbReference>
<sequence>TGEKPYGCPECGKSFRQSSNLIVHRKTHAGEKLHECPQCQKRFPARALLVRHERIHGGEKPFP</sequence>
<dbReference type="Gene3D" id="3.30.160.60">
    <property type="entry name" value="Classic Zinc Finger"/>
    <property type="match status" value="2"/>
</dbReference>
<keyword evidence="9" id="KW-0804">Transcription</keyword>
<dbReference type="FunFam" id="3.30.160.60:FF:000990">
    <property type="entry name" value="zinc finger protein 629 isoform X2"/>
    <property type="match status" value="1"/>
</dbReference>
<protein>
    <submittedName>
        <fullName evidence="13">ZN572 protein</fullName>
    </submittedName>
</protein>
<dbReference type="PANTHER" id="PTHR23226:SF416">
    <property type="entry name" value="FI01424P"/>
    <property type="match status" value="1"/>
</dbReference>
<keyword evidence="8" id="KW-0238">DNA-binding</keyword>
<organism evidence="13 14">
    <name type="scientific">Balaeniceps rex</name>
    <name type="common">Shoebill</name>
    <dbReference type="NCBI Taxonomy" id="33584"/>
    <lineage>
        <taxon>Eukaryota</taxon>
        <taxon>Metazoa</taxon>
        <taxon>Chordata</taxon>
        <taxon>Craniata</taxon>
        <taxon>Vertebrata</taxon>
        <taxon>Euteleostomi</taxon>
        <taxon>Archelosauria</taxon>
        <taxon>Archosauria</taxon>
        <taxon>Dinosauria</taxon>
        <taxon>Saurischia</taxon>
        <taxon>Theropoda</taxon>
        <taxon>Coelurosauria</taxon>
        <taxon>Aves</taxon>
        <taxon>Neognathae</taxon>
        <taxon>Neoaves</taxon>
        <taxon>Aequornithes</taxon>
        <taxon>Pelecaniformes</taxon>
        <taxon>Balaenicipitidae</taxon>
        <taxon>Balaeniceps</taxon>
    </lineage>
</organism>
<dbReference type="Pfam" id="PF00096">
    <property type="entry name" value="zf-C2H2"/>
    <property type="match status" value="2"/>
</dbReference>
<dbReference type="InterPro" id="IPR013087">
    <property type="entry name" value="Znf_C2H2_type"/>
</dbReference>
<dbReference type="SMART" id="SM00355">
    <property type="entry name" value="ZnF_C2H2"/>
    <property type="match status" value="2"/>
</dbReference>
<name>A0A7L2UZZ4_BALRX</name>
<comment type="caution">
    <text evidence="13">The sequence shown here is derived from an EMBL/GenBank/DDBJ whole genome shotgun (WGS) entry which is preliminary data.</text>
</comment>
<comment type="similarity">
    <text evidence="2">Belongs to the krueppel C2H2-type zinc-finger protein family.</text>
</comment>
<evidence type="ECO:0000256" key="4">
    <source>
        <dbReference type="ARBA" id="ARBA00022737"/>
    </source>
</evidence>
<keyword evidence="4" id="KW-0677">Repeat</keyword>
<evidence type="ECO:0000313" key="14">
    <source>
        <dbReference type="Proteomes" id="UP000528411"/>
    </source>
</evidence>
<gene>
    <name evidence="13" type="primary">Znf572_3</name>
    <name evidence="13" type="ORF">BALREX_R13156</name>
</gene>
<dbReference type="FunFam" id="3.30.160.60:FF:002343">
    <property type="entry name" value="Zinc finger protein 33A"/>
    <property type="match status" value="1"/>
</dbReference>
<dbReference type="PROSITE" id="PS00028">
    <property type="entry name" value="ZINC_FINGER_C2H2_1"/>
    <property type="match status" value="2"/>
</dbReference>
<evidence type="ECO:0000256" key="1">
    <source>
        <dbReference type="ARBA" id="ARBA00004123"/>
    </source>
</evidence>